<feature type="domain" description="LRAT" evidence="1">
    <location>
        <begin position="173"/>
        <end position="268"/>
    </location>
</feature>
<dbReference type="EMBL" id="VFJC01000031">
    <property type="protein sequence ID" value="KAB5517222.1"/>
    <property type="molecule type" value="Genomic_DNA"/>
</dbReference>
<dbReference type="InterPro" id="IPR007053">
    <property type="entry name" value="LRAT_dom"/>
</dbReference>
<evidence type="ECO:0000313" key="3">
    <source>
        <dbReference type="Proteomes" id="UP000327468"/>
    </source>
</evidence>
<dbReference type="PANTHER" id="PTHR46341">
    <property type="entry name" value="PROTEIN FAM84B-RELATED"/>
    <property type="match status" value="1"/>
</dbReference>
<evidence type="ECO:0000259" key="1">
    <source>
        <dbReference type="PROSITE" id="PS51934"/>
    </source>
</evidence>
<dbReference type="GO" id="GO:0048870">
    <property type="term" value="P:cell motility"/>
    <property type="evidence" value="ECO:0007669"/>
    <property type="project" value="TreeGrafter"/>
</dbReference>
<reference evidence="2 3" key="1">
    <citation type="submission" date="2019-06" db="EMBL/GenBank/DDBJ databases">
        <title>A chromosome-scale genome assembly of the striped catfish, Pangasianodon hypophthalmus.</title>
        <authorList>
            <person name="Wen M."/>
            <person name="Zahm M."/>
            <person name="Roques C."/>
            <person name="Cabau C."/>
            <person name="Klopp C."/>
            <person name="Donnadieu C."/>
            <person name="Jouanno E."/>
            <person name="Avarre J.-C."/>
            <person name="Campet M."/>
            <person name="Ha T.T.T."/>
            <person name="Dugue R."/>
            <person name="Lampietro C."/>
            <person name="Louis A."/>
            <person name="Herpin A."/>
            <person name="Echchiki A."/>
            <person name="Berthelot C."/>
            <person name="Parey E."/>
            <person name="Roest-Crollius H."/>
            <person name="Braasch I."/>
            <person name="Postlethwait J."/>
            <person name="Bobe J."/>
            <person name="Montfort J."/>
            <person name="Bouchez O."/>
            <person name="Begum T."/>
            <person name="Schartl M."/>
            <person name="Guiguen Y."/>
        </authorList>
    </citation>
    <scope>NUCLEOTIDE SEQUENCE [LARGE SCALE GENOMIC DNA]</scope>
    <source>
        <strain evidence="2 3">Indonesia</strain>
        <tissue evidence="2">Blood</tissue>
    </source>
</reference>
<keyword evidence="3" id="KW-1185">Reference proteome</keyword>
<name>A0A5N5JDW4_PANHP</name>
<dbReference type="Gene3D" id="3.90.1720.10">
    <property type="entry name" value="endopeptidase domain like (from Nostoc punctiforme)"/>
    <property type="match status" value="1"/>
</dbReference>
<dbReference type="GO" id="GO:0000902">
    <property type="term" value="P:cell morphogenesis"/>
    <property type="evidence" value="ECO:0007669"/>
    <property type="project" value="TreeGrafter"/>
</dbReference>
<dbReference type="PROSITE" id="PS51934">
    <property type="entry name" value="LRAT"/>
    <property type="match status" value="1"/>
</dbReference>
<dbReference type="Pfam" id="PF04970">
    <property type="entry name" value="LRAT"/>
    <property type="match status" value="1"/>
</dbReference>
<dbReference type="PANTHER" id="PTHR46341:SF1">
    <property type="entry name" value="PROTEIN LRATD1"/>
    <property type="match status" value="1"/>
</dbReference>
<comment type="caution">
    <text evidence="2">The sequence shown here is derived from an EMBL/GenBank/DDBJ whole genome shotgun (WGS) entry which is preliminary data.</text>
</comment>
<protein>
    <recommendedName>
        <fullName evidence="1">LRAT domain-containing protein</fullName>
    </recommendedName>
</protein>
<organism evidence="2 3">
    <name type="scientific">Pangasianodon hypophthalmus</name>
    <name type="common">Striped catfish</name>
    <name type="synonym">Helicophagus hypophthalmus</name>
    <dbReference type="NCBI Taxonomy" id="310915"/>
    <lineage>
        <taxon>Eukaryota</taxon>
        <taxon>Metazoa</taxon>
        <taxon>Chordata</taxon>
        <taxon>Craniata</taxon>
        <taxon>Vertebrata</taxon>
        <taxon>Euteleostomi</taxon>
        <taxon>Actinopterygii</taxon>
        <taxon>Neopterygii</taxon>
        <taxon>Teleostei</taxon>
        <taxon>Ostariophysi</taxon>
        <taxon>Siluriformes</taxon>
        <taxon>Pangasiidae</taxon>
        <taxon>Pangasianodon</taxon>
    </lineage>
</organism>
<dbReference type="Proteomes" id="UP000327468">
    <property type="component" value="Chromosome 30"/>
</dbReference>
<sequence length="429" mass="47879">MSSALRLKQHGPGTNQLHARAGFGARRRSFRFYLKEQCNTHGAEDQLAARARKYAEAAFHASRVPLPSLMGNQLDRITHLSYSELPTGDPSGVEKDELRVGVAYFFSDDEEELDDRSLERSPSEEGAVDTLDELEYSAFCCHECIFSKVRAREDLRVYPVPTLLAMCKPGDVLELVASAQAPHWAVFEGEDQVIHLHKGEIRKDSLFDVSGGRRGRIANDRYRFRPLPPDLVVRNASGHLGLNRADVCWTSSESFAAWCRFGKREFKAGGEAHSAGQRYLLKVHLSESTVHTLVFRSLEELIRERRRVDASGILEELSLLDGKQKASRTQSRDCARACGNGCSYPSCKTFEECALLILKPRVCKDNALFGSCRVIRCTPNTTDLQQNKAVATDHSAAWTLGSSAAPHRRWNGLGQMARAPDSSSLLFYF</sequence>
<dbReference type="InterPro" id="IPR043299">
    <property type="entry name" value="LRATD1_LRATD2"/>
</dbReference>
<proteinExistence type="predicted"/>
<gene>
    <name evidence="2" type="ORF">PHYPO_G00187240</name>
</gene>
<evidence type="ECO:0000313" key="2">
    <source>
        <dbReference type="EMBL" id="KAB5517222.1"/>
    </source>
</evidence>
<dbReference type="AlphaFoldDB" id="A0A5N5JDW4"/>
<accession>A0A5N5JDW4</accession>